<gene>
    <name evidence="2" type="ORF">CE139_21030</name>
</gene>
<evidence type="ECO:0000259" key="1">
    <source>
        <dbReference type="Pfam" id="PF21784"/>
    </source>
</evidence>
<dbReference type="AlphaFoldDB" id="A0A2Z5ADX7"/>
<reference evidence="2 3" key="1">
    <citation type="submission" date="2017-06" db="EMBL/GenBank/DDBJ databases">
        <title>Evolution towards high GC content and high-temperature stress adaptation in endophytic Pseudomonas oryzihabitans impacted its plant-growth promoting traits.</title>
        <authorList>
            <person name="Nascimento F.X."/>
        </authorList>
    </citation>
    <scope>NUCLEOTIDE SEQUENCE [LARGE SCALE GENOMIC DNA]</scope>
    <source>
        <strain evidence="2 3">MS8</strain>
    </source>
</reference>
<sequence length="123" mass="13593">MEETLYDGQGHPIAYIAHDRDMAIYLWSGHAVAYVDDENLYGWNGHHIGWLINGVVYNRQGQRTGSIGSQCRFALHATPAKFAKFAQFAKFARHAAFARPALSTSYGQQPLVELLKSGAVGNV</sequence>
<organism evidence="2 3">
    <name type="scientific">Pseudomonas oryzihabitans</name>
    <dbReference type="NCBI Taxonomy" id="47885"/>
    <lineage>
        <taxon>Bacteria</taxon>
        <taxon>Pseudomonadati</taxon>
        <taxon>Pseudomonadota</taxon>
        <taxon>Gammaproteobacteria</taxon>
        <taxon>Pseudomonadales</taxon>
        <taxon>Pseudomonadaceae</taxon>
        <taxon>Pseudomonas</taxon>
    </lineage>
</organism>
<name>A0A2Z5ADX7_9PSED</name>
<dbReference type="RefSeq" id="WP_208692192.1">
    <property type="nucleotide sequence ID" value="NZ_CP022198.1"/>
</dbReference>
<feature type="domain" description="4-fold beta flower" evidence="1">
    <location>
        <begin position="3"/>
        <end position="114"/>
    </location>
</feature>
<dbReference type="Pfam" id="PF21784">
    <property type="entry name" value="Bflower"/>
    <property type="match status" value="1"/>
</dbReference>
<evidence type="ECO:0000313" key="3">
    <source>
        <dbReference type="Proteomes" id="UP000250579"/>
    </source>
</evidence>
<evidence type="ECO:0000313" key="2">
    <source>
        <dbReference type="EMBL" id="AXA68176.1"/>
    </source>
</evidence>
<proteinExistence type="predicted"/>
<dbReference type="EMBL" id="CP022198">
    <property type="protein sequence ID" value="AXA68176.1"/>
    <property type="molecule type" value="Genomic_DNA"/>
</dbReference>
<dbReference type="Proteomes" id="UP000250579">
    <property type="component" value="Chromosome"/>
</dbReference>
<accession>A0A2Z5ADX7</accession>
<dbReference type="InterPro" id="IPR048911">
    <property type="entry name" value="Bflower"/>
</dbReference>
<protein>
    <recommendedName>
        <fullName evidence="1">4-fold beta flower domain-containing protein</fullName>
    </recommendedName>
</protein>